<keyword evidence="5" id="KW-1185">Reference proteome</keyword>
<evidence type="ECO:0000313" key="5">
    <source>
        <dbReference type="Proteomes" id="UP000017559"/>
    </source>
</evidence>
<comment type="caution">
    <text evidence="4">The sequence shown here is derived from an EMBL/GenBank/DDBJ whole genome shotgun (WGS) entry which is preliminary data.</text>
</comment>
<dbReference type="SUPFAM" id="SSF56672">
    <property type="entry name" value="DNA/RNA polymerases"/>
    <property type="match status" value="1"/>
</dbReference>
<evidence type="ECO:0000313" key="4">
    <source>
        <dbReference type="EMBL" id="ESK81003.1"/>
    </source>
</evidence>
<dbReference type="SUPFAM" id="SSF53098">
    <property type="entry name" value="Ribonuclease H-like"/>
    <property type="match status" value="1"/>
</dbReference>
<dbReference type="InterPro" id="IPR012337">
    <property type="entry name" value="RNaseH-like_sf"/>
</dbReference>
<evidence type="ECO:0000256" key="2">
    <source>
        <dbReference type="SAM" id="Coils"/>
    </source>
</evidence>
<dbReference type="KEGG" id="mrr:Moror_7610"/>
<accession>V2W2F8</accession>
<proteinExistence type="predicted"/>
<dbReference type="InterPro" id="IPR043128">
    <property type="entry name" value="Rev_trsase/Diguanyl_cyclase"/>
</dbReference>
<dbReference type="InterPro" id="IPR050951">
    <property type="entry name" value="Retrovirus_Pol_polyprotein"/>
</dbReference>
<dbReference type="HOGENOM" id="CLU_752453_0_0_1"/>
<dbReference type="PROSITE" id="PS50994">
    <property type="entry name" value="INTEGRASE"/>
    <property type="match status" value="1"/>
</dbReference>
<name>V2W2F8_MONRO</name>
<dbReference type="Gene3D" id="3.30.70.270">
    <property type="match status" value="1"/>
</dbReference>
<evidence type="ECO:0000259" key="3">
    <source>
        <dbReference type="PROSITE" id="PS50994"/>
    </source>
</evidence>
<reference evidence="4 5" key="1">
    <citation type="journal article" date="2014" name="BMC Genomics">
        <title>Genome and secretome analysis of the hemibiotrophic fungal pathogen, Moniliophthora roreri, which causes frosty pod rot disease of cacao: mechanisms of the biotrophic and necrotrophic phases.</title>
        <authorList>
            <person name="Meinhardt L.W."/>
            <person name="Costa G.G.L."/>
            <person name="Thomazella D.P.T."/>
            <person name="Teixeira P.J.P.L."/>
            <person name="Carazzolle M.F."/>
            <person name="Schuster S.C."/>
            <person name="Carlson J.E."/>
            <person name="Guiltinan M.J."/>
            <person name="Mieczkowski P."/>
            <person name="Farmer A."/>
            <person name="Ramaraj T."/>
            <person name="Crozier J."/>
            <person name="Davis R.E."/>
            <person name="Shao J."/>
            <person name="Melnick R.L."/>
            <person name="Pereira G.A.G."/>
            <person name="Bailey B.A."/>
        </authorList>
    </citation>
    <scope>NUCLEOTIDE SEQUENCE [LARGE SCALE GENOMIC DNA]</scope>
    <source>
        <strain evidence="4 5">MCA 2997</strain>
    </source>
</reference>
<dbReference type="Gene3D" id="3.30.420.10">
    <property type="entry name" value="Ribonuclease H-like superfamily/Ribonuclease H"/>
    <property type="match status" value="1"/>
</dbReference>
<dbReference type="GO" id="GO:0003723">
    <property type="term" value="F:RNA binding"/>
    <property type="evidence" value="ECO:0007669"/>
    <property type="project" value="UniProtKB-KW"/>
</dbReference>
<dbReference type="GO" id="GO:0015074">
    <property type="term" value="P:DNA integration"/>
    <property type="evidence" value="ECO:0007669"/>
    <property type="project" value="InterPro"/>
</dbReference>
<organism evidence="4 5">
    <name type="scientific">Moniliophthora roreri (strain MCA 2997)</name>
    <name type="common">Cocoa frosty pod rot fungus</name>
    <name type="synonym">Crinipellis roreri</name>
    <dbReference type="NCBI Taxonomy" id="1381753"/>
    <lineage>
        <taxon>Eukaryota</taxon>
        <taxon>Fungi</taxon>
        <taxon>Dikarya</taxon>
        <taxon>Basidiomycota</taxon>
        <taxon>Agaricomycotina</taxon>
        <taxon>Agaricomycetes</taxon>
        <taxon>Agaricomycetidae</taxon>
        <taxon>Agaricales</taxon>
        <taxon>Marasmiineae</taxon>
        <taxon>Marasmiaceae</taxon>
        <taxon>Moniliophthora</taxon>
    </lineage>
</organism>
<dbReference type="AlphaFoldDB" id="V2W2F8"/>
<gene>
    <name evidence="4" type="ORF">Moror_7610</name>
</gene>
<dbReference type="PANTHER" id="PTHR37984:SF5">
    <property type="entry name" value="PROTEIN NYNRIN-LIKE"/>
    <property type="match status" value="1"/>
</dbReference>
<evidence type="ECO:0000256" key="1">
    <source>
        <dbReference type="ARBA" id="ARBA00022884"/>
    </source>
</evidence>
<dbReference type="PANTHER" id="PTHR37984">
    <property type="entry name" value="PROTEIN CBG26694"/>
    <property type="match status" value="1"/>
</dbReference>
<dbReference type="CDD" id="cd01647">
    <property type="entry name" value="RT_LTR"/>
    <property type="match status" value="1"/>
</dbReference>
<dbReference type="GO" id="GO:0005634">
    <property type="term" value="C:nucleus"/>
    <property type="evidence" value="ECO:0007669"/>
    <property type="project" value="UniProtKB-ARBA"/>
</dbReference>
<dbReference type="Proteomes" id="UP000017559">
    <property type="component" value="Unassembled WGS sequence"/>
</dbReference>
<dbReference type="InterPro" id="IPR000477">
    <property type="entry name" value="RT_dom"/>
</dbReference>
<dbReference type="InterPro" id="IPR043502">
    <property type="entry name" value="DNA/RNA_pol_sf"/>
</dbReference>
<keyword evidence="1" id="KW-0694">RNA-binding</keyword>
<dbReference type="Pfam" id="PF00078">
    <property type="entry name" value="RVT_1"/>
    <property type="match status" value="1"/>
</dbReference>
<dbReference type="InterPro" id="IPR036397">
    <property type="entry name" value="RNaseH_sf"/>
</dbReference>
<dbReference type="EMBL" id="AWSO01002773">
    <property type="protein sequence ID" value="ESK81003.1"/>
    <property type="molecule type" value="Genomic_DNA"/>
</dbReference>
<dbReference type="InterPro" id="IPR056924">
    <property type="entry name" value="SH3_Tf2-1"/>
</dbReference>
<dbReference type="Pfam" id="PF24626">
    <property type="entry name" value="SH3_Tf2-1"/>
    <property type="match status" value="1"/>
</dbReference>
<feature type="coiled-coil region" evidence="2">
    <location>
        <begin position="231"/>
        <end position="265"/>
    </location>
</feature>
<feature type="domain" description="Integrase catalytic" evidence="3">
    <location>
        <begin position="76"/>
        <end position="220"/>
    </location>
</feature>
<dbReference type="OrthoDB" id="4365225at2759"/>
<dbReference type="Pfam" id="PF00665">
    <property type="entry name" value="rve"/>
    <property type="match status" value="1"/>
</dbReference>
<dbReference type="InterPro" id="IPR001584">
    <property type="entry name" value="Integrase_cat-core"/>
</dbReference>
<protein>
    <submittedName>
        <fullName evidence="4">Pol-like protein</fullName>
    </submittedName>
</protein>
<dbReference type="Gene3D" id="3.10.10.10">
    <property type="entry name" value="HIV Type 1 Reverse Transcriptase, subunit A, domain 1"/>
    <property type="match status" value="1"/>
</dbReference>
<sequence>MASPDYRKLNKFTVKNRYLLPLASDIINRLKGAKYFTKLDVCWSYNNVWIKEGDEWKAAFVTNRGLFEPQVMFFGLMNSPATFQALMNSIFADLIAQGKVAVYLDNILIYMGVDLITGLPESQRYDAIITYVDLYSKQVYILPTVTTLNAKGVADIHYREIFCLHGIPHKFVSDRGPQFAAQVTHALYKHLEIQAGLTTAYHLLANGQTEQANQEIEQFLCLFHMTKAPLKLCMEARLDDLKKIREEAEAALQMGKEKIKEAYEKGKRKAHEFRVGDKVWLAEKDIKIHQASRKLGPRQPGPFEMVERIGDLDYRLKLPPAMKVHNIFHINCLSPWKGNEVNGQQAPPPEAVEVEGEEEHLVEEILDS</sequence>
<keyword evidence="2" id="KW-0175">Coiled coil</keyword>